<dbReference type="RefSeq" id="WP_179518341.1">
    <property type="nucleotide sequence ID" value="NZ_JACCAC010000001.1"/>
</dbReference>
<comment type="catalytic activity">
    <reaction evidence="6 8">
        <text>dCMP + ATP = dCDP + ADP</text>
        <dbReference type="Rhea" id="RHEA:25094"/>
        <dbReference type="ChEBI" id="CHEBI:30616"/>
        <dbReference type="ChEBI" id="CHEBI:57566"/>
        <dbReference type="ChEBI" id="CHEBI:58593"/>
        <dbReference type="ChEBI" id="CHEBI:456216"/>
        <dbReference type="EC" id="2.7.4.25"/>
    </reaction>
</comment>
<dbReference type="CDD" id="cd02020">
    <property type="entry name" value="CMPK"/>
    <property type="match status" value="1"/>
</dbReference>
<dbReference type="GO" id="GO:0005524">
    <property type="term" value="F:ATP binding"/>
    <property type="evidence" value="ECO:0007669"/>
    <property type="project" value="UniProtKB-UniRule"/>
</dbReference>
<dbReference type="SUPFAM" id="SSF52540">
    <property type="entry name" value="P-loop containing nucleoside triphosphate hydrolases"/>
    <property type="match status" value="1"/>
</dbReference>
<dbReference type="Gene3D" id="3.40.50.300">
    <property type="entry name" value="P-loop containing nucleotide triphosphate hydrolases"/>
    <property type="match status" value="1"/>
</dbReference>
<evidence type="ECO:0000313" key="11">
    <source>
        <dbReference type="EMBL" id="NYG55993.1"/>
    </source>
</evidence>
<evidence type="ECO:0000256" key="5">
    <source>
        <dbReference type="ARBA" id="ARBA00022840"/>
    </source>
</evidence>
<keyword evidence="8" id="KW-0963">Cytoplasm</keyword>
<dbReference type="NCBIfam" id="TIGR00017">
    <property type="entry name" value="cmk"/>
    <property type="match status" value="1"/>
</dbReference>
<protein>
    <recommendedName>
        <fullName evidence="8">Cytidylate kinase</fullName>
        <shortName evidence="8">CK</shortName>
        <ecNumber evidence="8">2.7.4.25</ecNumber>
    </recommendedName>
    <alternativeName>
        <fullName evidence="8">Cytidine monophosphate kinase</fullName>
        <shortName evidence="8">CMP kinase</shortName>
    </alternativeName>
</protein>
<feature type="binding site" evidence="8">
    <location>
        <begin position="25"/>
        <end position="33"/>
    </location>
    <ligand>
        <name>ATP</name>
        <dbReference type="ChEBI" id="CHEBI:30616"/>
    </ligand>
</feature>
<dbReference type="GO" id="GO:0036431">
    <property type="term" value="F:dCMP kinase activity"/>
    <property type="evidence" value="ECO:0007669"/>
    <property type="project" value="InterPro"/>
</dbReference>
<evidence type="ECO:0000313" key="12">
    <source>
        <dbReference type="Proteomes" id="UP000544110"/>
    </source>
</evidence>
<dbReference type="InterPro" id="IPR027417">
    <property type="entry name" value="P-loop_NTPase"/>
</dbReference>
<dbReference type="GO" id="GO:0005737">
    <property type="term" value="C:cytoplasm"/>
    <property type="evidence" value="ECO:0007669"/>
    <property type="project" value="UniProtKB-SubCell"/>
</dbReference>
<evidence type="ECO:0000256" key="6">
    <source>
        <dbReference type="ARBA" id="ARBA00047615"/>
    </source>
</evidence>
<sequence>MSTTPDVPRPGDTAAARGLVVAVDGPSGSGKSSTSRGVATRLGLAYLDTGAMYRAMTWWVLQQGVDVHDPAAVASRVDEPVISSGTDPAAPTIAVDGTDVGAEVRSEPVTRAVSPVSAVPEVRARLLRLQRQVIAEACAGPAGGIVVEGRDIGSTVAPDAAVKVYLTADAEARALRRAAEEGGSDVAVTQQILEARDRIDSGRAVSPLAMAEGAVHLDTTAHTLAEVVDQVVALVERAQQEEQDPQQAGDRAQDAGPQA</sequence>
<comment type="caution">
    <text evidence="11">The sequence shown here is derived from an EMBL/GenBank/DDBJ whole genome shotgun (WGS) entry which is preliminary data.</text>
</comment>
<dbReference type="EMBL" id="JACCAC010000001">
    <property type="protein sequence ID" value="NYG55993.1"/>
    <property type="molecule type" value="Genomic_DNA"/>
</dbReference>
<dbReference type="HAMAP" id="MF_00238">
    <property type="entry name" value="Cytidyl_kinase_type1"/>
    <property type="match status" value="1"/>
</dbReference>
<evidence type="ECO:0000256" key="3">
    <source>
        <dbReference type="ARBA" id="ARBA00022741"/>
    </source>
</evidence>
<keyword evidence="4 8" id="KW-0418">Kinase</keyword>
<feature type="region of interest" description="Disordered" evidence="9">
    <location>
        <begin position="238"/>
        <end position="259"/>
    </location>
</feature>
<dbReference type="AlphaFoldDB" id="A0A7Y9UL27"/>
<dbReference type="Proteomes" id="UP000544110">
    <property type="component" value="Unassembled WGS sequence"/>
</dbReference>
<keyword evidence="3 8" id="KW-0547">Nucleotide-binding</keyword>
<proteinExistence type="inferred from homology"/>
<organism evidence="11 12">
    <name type="scientific">Nocardioides perillae</name>
    <dbReference type="NCBI Taxonomy" id="1119534"/>
    <lineage>
        <taxon>Bacteria</taxon>
        <taxon>Bacillati</taxon>
        <taxon>Actinomycetota</taxon>
        <taxon>Actinomycetes</taxon>
        <taxon>Propionibacteriales</taxon>
        <taxon>Nocardioidaceae</taxon>
        <taxon>Nocardioides</taxon>
    </lineage>
</organism>
<feature type="domain" description="Cytidylate kinase" evidence="10">
    <location>
        <begin position="21"/>
        <end position="236"/>
    </location>
</feature>
<evidence type="ECO:0000256" key="8">
    <source>
        <dbReference type="HAMAP-Rule" id="MF_00238"/>
    </source>
</evidence>
<evidence type="ECO:0000259" key="10">
    <source>
        <dbReference type="Pfam" id="PF02224"/>
    </source>
</evidence>
<keyword evidence="2 8" id="KW-0808">Transferase</keyword>
<accession>A0A7Y9UL27</accession>
<keyword evidence="12" id="KW-1185">Reference proteome</keyword>
<evidence type="ECO:0000256" key="9">
    <source>
        <dbReference type="SAM" id="MobiDB-lite"/>
    </source>
</evidence>
<comment type="catalytic activity">
    <reaction evidence="7 8">
        <text>CMP + ATP = CDP + ADP</text>
        <dbReference type="Rhea" id="RHEA:11600"/>
        <dbReference type="ChEBI" id="CHEBI:30616"/>
        <dbReference type="ChEBI" id="CHEBI:58069"/>
        <dbReference type="ChEBI" id="CHEBI:60377"/>
        <dbReference type="ChEBI" id="CHEBI:456216"/>
        <dbReference type="EC" id="2.7.4.25"/>
    </reaction>
</comment>
<dbReference type="InterPro" id="IPR003136">
    <property type="entry name" value="Cytidylate_kin"/>
</dbReference>
<evidence type="ECO:0000256" key="2">
    <source>
        <dbReference type="ARBA" id="ARBA00022679"/>
    </source>
</evidence>
<gene>
    <name evidence="8" type="primary">cmk</name>
    <name evidence="11" type="ORF">BJ989_002297</name>
</gene>
<evidence type="ECO:0000256" key="7">
    <source>
        <dbReference type="ARBA" id="ARBA00048478"/>
    </source>
</evidence>
<comment type="similarity">
    <text evidence="1 8">Belongs to the cytidylate kinase family. Type 1 subfamily.</text>
</comment>
<evidence type="ECO:0000256" key="1">
    <source>
        <dbReference type="ARBA" id="ARBA00009427"/>
    </source>
</evidence>
<keyword evidence="5 8" id="KW-0067">ATP-binding</keyword>
<reference evidence="11 12" key="1">
    <citation type="submission" date="2020-07" db="EMBL/GenBank/DDBJ databases">
        <title>Sequencing the genomes of 1000 actinobacteria strains.</title>
        <authorList>
            <person name="Klenk H.-P."/>
        </authorList>
    </citation>
    <scope>NUCLEOTIDE SEQUENCE [LARGE SCALE GENOMIC DNA]</scope>
    <source>
        <strain evidence="11 12">DSM 24552</strain>
    </source>
</reference>
<comment type="subcellular location">
    <subcellularLocation>
        <location evidence="8">Cytoplasm</location>
    </subcellularLocation>
</comment>
<dbReference type="Pfam" id="PF02224">
    <property type="entry name" value="Cytidylate_kin"/>
    <property type="match status" value="1"/>
</dbReference>
<dbReference type="InterPro" id="IPR011994">
    <property type="entry name" value="Cytidylate_kinase_dom"/>
</dbReference>
<evidence type="ECO:0000256" key="4">
    <source>
        <dbReference type="ARBA" id="ARBA00022777"/>
    </source>
</evidence>
<dbReference type="GO" id="GO:0006220">
    <property type="term" value="P:pyrimidine nucleotide metabolic process"/>
    <property type="evidence" value="ECO:0007669"/>
    <property type="project" value="UniProtKB-UniRule"/>
</dbReference>
<dbReference type="EC" id="2.7.4.25" evidence="8"/>
<name>A0A7Y9UL27_9ACTN</name>